<dbReference type="PANTHER" id="PTHR43975">
    <property type="entry name" value="ZGC:101858"/>
    <property type="match status" value="1"/>
</dbReference>
<dbReference type="EMBL" id="MU003921">
    <property type="protein sequence ID" value="KAF2715924.1"/>
    <property type="molecule type" value="Genomic_DNA"/>
</dbReference>
<evidence type="ECO:0000313" key="1">
    <source>
        <dbReference type="EMBL" id="KAF2715924.1"/>
    </source>
</evidence>
<proteinExistence type="predicted"/>
<dbReference type="PANTHER" id="PTHR43975:SF2">
    <property type="entry name" value="EG:BACR7A4.14 PROTEIN-RELATED"/>
    <property type="match status" value="1"/>
</dbReference>
<dbReference type="Proteomes" id="UP000799441">
    <property type="component" value="Unassembled WGS sequence"/>
</dbReference>
<gene>
    <name evidence="1" type="ORF">K431DRAFT_342267</name>
</gene>
<dbReference type="PRINTS" id="PR00081">
    <property type="entry name" value="GDHRDH"/>
</dbReference>
<name>A0A9P4Q0N3_9PEZI</name>
<keyword evidence="2" id="KW-1185">Reference proteome</keyword>
<evidence type="ECO:0000313" key="2">
    <source>
        <dbReference type="Proteomes" id="UP000799441"/>
    </source>
</evidence>
<dbReference type="CDD" id="cd05233">
    <property type="entry name" value="SDR_c"/>
    <property type="match status" value="1"/>
</dbReference>
<dbReference type="SUPFAM" id="SSF51735">
    <property type="entry name" value="NAD(P)-binding Rossmann-fold domains"/>
    <property type="match status" value="1"/>
</dbReference>
<dbReference type="Pfam" id="PF00106">
    <property type="entry name" value="adh_short"/>
    <property type="match status" value="1"/>
</dbReference>
<dbReference type="InterPro" id="IPR002347">
    <property type="entry name" value="SDR_fam"/>
</dbReference>
<dbReference type="Gene3D" id="3.40.50.720">
    <property type="entry name" value="NAD(P)-binding Rossmann-like Domain"/>
    <property type="match status" value="1"/>
</dbReference>
<dbReference type="InterPro" id="IPR036291">
    <property type="entry name" value="NAD(P)-bd_dom_sf"/>
</dbReference>
<protein>
    <submittedName>
        <fullName evidence="1">Short-chain dehydrogenase</fullName>
    </submittedName>
</protein>
<dbReference type="AlphaFoldDB" id="A0A9P4Q0N3"/>
<dbReference type="OrthoDB" id="1933717at2759"/>
<reference evidence="1" key="1">
    <citation type="journal article" date="2020" name="Stud. Mycol.">
        <title>101 Dothideomycetes genomes: a test case for predicting lifestyles and emergence of pathogens.</title>
        <authorList>
            <person name="Haridas S."/>
            <person name="Albert R."/>
            <person name="Binder M."/>
            <person name="Bloem J."/>
            <person name="Labutti K."/>
            <person name="Salamov A."/>
            <person name="Andreopoulos B."/>
            <person name="Baker S."/>
            <person name="Barry K."/>
            <person name="Bills G."/>
            <person name="Bluhm B."/>
            <person name="Cannon C."/>
            <person name="Castanera R."/>
            <person name="Culley D."/>
            <person name="Daum C."/>
            <person name="Ezra D."/>
            <person name="Gonzalez J."/>
            <person name="Henrissat B."/>
            <person name="Kuo A."/>
            <person name="Liang C."/>
            <person name="Lipzen A."/>
            <person name="Lutzoni F."/>
            <person name="Magnuson J."/>
            <person name="Mondo S."/>
            <person name="Nolan M."/>
            <person name="Ohm R."/>
            <person name="Pangilinan J."/>
            <person name="Park H.-J."/>
            <person name="Ramirez L."/>
            <person name="Alfaro M."/>
            <person name="Sun H."/>
            <person name="Tritt A."/>
            <person name="Yoshinaga Y."/>
            <person name="Zwiers L.-H."/>
            <person name="Turgeon B."/>
            <person name="Goodwin S."/>
            <person name="Spatafora J."/>
            <person name="Crous P."/>
            <person name="Grigoriev I."/>
        </authorList>
    </citation>
    <scope>NUCLEOTIDE SEQUENCE</scope>
    <source>
        <strain evidence="1">CBS 116435</strain>
    </source>
</reference>
<organism evidence="1 2">
    <name type="scientific">Polychaeton citri CBS 116435</name>
    <dbReference type="NCBI Taxonomy" id="1314669"/>
    <lineage>
        <taxon>Eukaryota</taxon>
        <taxon>Fungi</taxon>
        <taxon>Dikarya</taxon>
        <taxon>Ascomycota</taxon>
        <taxon>Pezizomycotina</taxon>
        <taxon>Dothideomycetes</taxon>
        <taxon>Dothideomycetidae</taxon>
        <taxon>Capnodiales</taxon>
        <taxon>Capnodiaceae</taxon>
        <taxon>Polychaeton</taxon>
    </lineage>
</organism>
<comment type="caution">
    <text evidence="1">The sequence shown here is derived from an EMBL/GenBank/DDBJ whole genome shotgun (WGS) entry which is preliminary data.</text>
</comment>
<accession>A0A9P4Q0N3</accession>
<sequence length="298" mass="32299">MGSYDGPYPGNGMFKSFTKTWHNKPYPAISPSRSELSVTGKVVFVTGAGSGIGRATAIAFAQAGAKGVAIFGRRAHKLKEAAEEIRKASPKGTTTDVFFEGVDLSQRAAVDIAFTNAVKHFGGAKVDVVVSNAAAAPEFGTVASYSEKDLYKGIELNIGTAFNTIGAIFPLLAPNATVLNITSGMAHVDPWATMWVYAMNKIATAKMFEYFQFENPDLRVINVQPGVVATEMNAKTDFQGQDEVELPAQFQVWLASPEAEFLKGRFIWINWDVDELKARADEINNSQLLKLVLHGVPM</sequence>